<dbReference type="EMBL" id="FUYQ01000009">
    <property type="protein sequence ID" value="SKB52451.1"/>
    <property type="molecule type" value="Genomic_DNA"/>
</dbReference>
<name>A0A1T5BZ85_9BACT</name>
<dbReference type="AlphaFoldDB" id="A0A1T5BZ85"/>
<proteinExistence type="predicted"/>
<organism evidence="2 3">
    <name type="scientific">Parabacteroides chartae</name>
    <dbReference type="NCBI Taxonomy" id="1037355"/>
    <lineage>
        <taxon>Bacteria</taxon>
        <taxon>Pseudomonadati</taxon>
        <taxon>Bacteroidota</taxon>
        <taxon>Bacteroidia</taxon>
        <taxon>Bacteroidales</taxon>
        <taxon>Tannerellaceae</taxon>
        <taxon>Parabacteroides</taxon>
    </lineage>
</organism>
<evidence type="ECO:0000256" key="1">
    <source>
        <dbReference type="SAM" id="Phobius"/>
    </source>
</evidence>
<evidence type="ECO:0000313" key="2">
    <source>
        <dbReference type="EMBL" id="SKB52451.1"/>
    </source>
</evidence>
<gene>
    <name evidence="2" type="ORF">SAMN05660349_01598</name>
</gene>
<dbReference type="RefSeq" id="WP_068186080.1">
    <property type="nucleotide sequence ID" value="NZ_FUYQ01000009.1"/>
</dbReference>
<keyword evidence="1" id="KW-0812">Transmembrane</keyword>
<evidence type="ECO:0008006" key="4">
    <source>
        <dbReference type="Google" id="ProtNLM"/>
    </source>
</evidence>
<reference evidence="3" key="1">
    <citation type="submission" date="2017-02" db="EMBL/GenBank/DDBJ databases">
        <authorList>
            <person name="Varghese N."/>
            <person name="Submissions S."/>
        </authorList>
    </citation>
    <scope>NUCLEOTIDE SEQUENCE [LARGE SCALE GENOMIC DNA]</scope>
    <source>
        <strain evidence="3">DSM 24967</strain>
    </source>
</reference>
<evidence type="ECO:0000313" key="3">
    <source>
        <dbReference type="Proteomes" id="UP000190852"/>
    </source>
</evidence>
<keyword evidence="1" id="KW-1133">Transmembrane helix</keyword>
<dbReference type="Proteomes" id="UP000190852">
    <property type="component" value="Unassembled WGS sequence"/>
</dbReference>
<protein>
    <recommendedName>
        <fullName evidence="4">DUF2892 domain-containing protein</fullName>
    </recommendedName>
</protein>
<keyword evidence="1" id="KW-0472">Membrane</keyword>
<accession>A0A1T5BZ85</accession>
<sequence>MDSRFRNWGFARIVRLVGGIGIGIYAIYTSQYIYLMLAAVLLIQAAYNLSCCGASGCGSDSGTYKQNTLYKDQIKNYNPEKK</sequence>
<feature type="transmembrane region" description="Helical" evidence="1">
    <location>
        <begin position="12"/>
        <end position="28"/>
    </location>
</feature>
<keyword evidence="3" id="KW-1185">Reference proteome</keyword>